<dbReference type="InterPro" id="IPR000160">
    <property type="entry name" value="GGDEF_dom"/>
</dbReference>
<name>A0A3E2NA09_9FIRM</name>
<feature type="domain" description="GGDEF" evidence="2">
    <location>
        <begin position="177"/>
        <end position="310"/>
    </location>
</feature>
<dbReference type="PANTHER" id="PTHR45138">
    <property type="entry name" value="REGULATORY COMPONENTS OF SENSORY TRANSDUCTION SYSTEM"/>
    <property type="match status" value="1"/>
</dbReference>
<feature type="transmembrane region" description="Helical" evidence="1">
    <location>
        <begin position="76"/>
        <end position="96"/>
    </location>
</feature>
<reference evidence="3 4" key="1">
    <citation type="submission" date="2018-07" db="EMBL/GenBank/DDBJ databases">
        <title>New species, Clostridium PI-S10-A1B.</title>
        <authorList>
            <person name="Krishna G."/>
            <person name="Summeta K."/>
            <person name="Shikha S."/>
            <person name="Prabhu P.B."/>
            <person name="Suresh K."/>
        </authorList>
    </citation>
    <scope>NUCLEOTIDE SEQUENCE [LARGE SCALE GENOMIC DNA]</scope>
    <source>
        <strain evidence="3 4">PI-S10-A1B</strain>
    </source>
</reference>
<keyword evidence="1" id="KW-0812">Transmembrane</keyword>
<dbReference type="FunFam" id="3.30.70.270:FF:000001">
    <property type="entry name" value="Diguanylate cyclase domain protein"/>
    <property type="match status" value="1"/>
</dbReference>
<feature type="transmembrane region" description="Helical" evidence="1">
    <location>
        <begin position="102"/>
        <end position="123"/>
    </location>
</feature>
<keyword evidence="1" id="KW-0472">Membrane</keyword>
<dbReference type="Gene3D" id="3.30.70.270">
    <property type="match status" value="1"/>
</dbReference>
<comment type="caution">
    <text evidence="3">The sequence shown here is derived from an EMBL/GenBank/DDBJ whole genome shotgun (WGS) entry which is preliminary data.</text>
</comment>
<dbReference type="InterPro" id="IPR050469">
    <property type="entry name" value="Diguanylate_Cyclase"/>
</dbReference>
<evidence type="ECO:0000313" key="3">
    <source>
        <dbReference type="EMBL" id="RFZ77836.1"/>
    </source>
</evidence>
<dbReference type="InterPro" id="IPR043128">
    <property type="entry name" value="Rev_trsase/Diguanyl_cyclase"/>
</dbReference>
<feature type="transmembrane region" description="Helical" evidence="1">
    <location>
        <begin position="35"/>
        <end position="55"/>
    </location>
</feature>
<accession>A0A3E2NA09</accession>
<dbReference type="CDD" id="cd01949">
    <property type="entry name" value="GGDEF"/>
    <property type="match status" value="1"/>
</dbReference>
<dbReference type="SUPFAM" id="SSF55073">
    <property type="entry name" value="Nucleotide cyclase"/>
    <property type="match status" value="1"/>
</dbReference>
<evidence type="ECO:0000313" key="4">
    <source>
        <dbReference type="Proteomes" id="UP000260680"/>
    </source>
</evidence>
<evidence type="ECO:0000256" key="1">
    <source>
        <dbReference type="SAM" id="Phobius"/>
    </source>
</evidence>
<keyword evidence="1" id="KW-1133">Transmembrane helix</keyword>
<dbReference type="Pfam" id="PF00990">
    <property type="entry name" value="GGDEF"/>
    <property type="match status" value="1"/>
</dbReference>
<dbReference type="SMART" id="SM00267">
    <property type="entry name" value="GGDEF"/>
    <property type="match status" value="1"/>
</dbReference>
<organism evidence="3 4">
    <name type="scientific">Lacrimispora amygdalina</name>
    <dbReference type="NCBI Taxonomy" id="253257"/>
    <lineage>
        <taxon>Bacteria</taxon>
        <taxon>Bacillati</taxon>
        <taxon>Bacillota</taxon>
        <taxon>Clostridia</taxon>
        <taxon>Lachnospirales</taxon>
        <taxon>Lachnospiraceae</taxon>
        <taxon>Lacrimispora</taxon>
    </lineage>
</organism>
<dbReference type="PROSITE" id="PS50007">
    <property type="entry name" value="PIPLC_X_DOMAIN"/>
    <property type="match status" value="1"/>
</dbReference>
<dbReference type="AlphaFoldDB" id="A0A3E2NA09"/>
<dbReference type="OrthoDB" id="9805474at2"/>
<gene>
    <name evidence="3" type="ORF">DS742_16425</name>
</gene>
<sequence>MKFSDGTIYNPSEHPRHMERSDEWSDCMSSANQKLIFRLLCVPLMMLFIFIVNILRIPNPMMILVIPVVYYTYSDGYVSGILSGTTATIYASYFFLVETHDPAGMVKMATIVLNVFTVILLIGKLKARDKKNMGELLRLNDSLVLAATTDKLTGATNRQAFLEAAQAVFENNTRLQNPVSVLFIDVDHFKQVNDIYGHAFGDSVLTRISEIIARCLRNSDLSCRYGGDEFIALLFHTDCSITQIAANRIMSEVQQAQFDMHPDFRLSVSIGISSGIPTTTQDLDDLINSADENMYQAKQKGRNQIVQNQIN</sequence>
<dbReference type="EMBL" id="QOHO01000052">
    <property type="protein sequence ID" value="RFZ77836.1"/>
    <property type="molecule type" value="Genomic_DNA"/>
</dbReference>
<dbReference type="PROSITE" id="PS50887">
    <property type="entry name" value="GGDEF"/>
    <property type="match status" value="1"/>
</dbReference>
<dbReference type="PANTHER" id="PTHR45138:SF9">
    <property type="entry name" value="DIGUANYLATE CYCLASE DGCM-RELATED"/>
    <property type="match status" value="1"/>
</dbReference>
<dbReference type="GO" id="GO:0052621">
    <property type="term" value="F:diguanylate cyclase activity"/>
    <property type="evidence" value="ECO:0007669"/>
    <property type="project" value="TreeGrafter"/>
</dbReference>
<proteinExistence type="predicted"/>
<dbReference type="NCBIfam" id="TIGR00254">
    <property type="entry name" value="GGDEF"/>
    <property type="match status" value="1"/>
</dbReference>
<dbReference type="InterPro" id="IPR029787">
    <property type="entry name" value="Nucleotide_cyclase"/>
</dbReference>
<evidence type="ECO:0000259" key="2">
    <source>
        <dbReference type="PROSITE" id="PS50887"/>
    </source>
</evidence>
<dbReference type="Proteomes" id="UP000260680">
    <property type="component" value="Unassembled WGS sequence"/>
</dbReference>
<protein>
    <submittedName>
        <fullName evidence="3">GGDEF domain-containing protein</fullName>
    </submittedName>
</protein>